<comment type="caution">
    <text evidence="2">The sequence shown here is derived from an EMBL/GenBank/DDBJ whole genome shotgun (WGS) entry which is preliminary data.</text>
</comment>
<accession>A0ABQ5RVN4</accession>
<feature type="compositionally biased region" description="Polar residues" evidence="1">
    <location>
        <begin position="49"/>
        <end position="64"/>
    </location>
</feature>
<protein>
    <submittedName>
        <fullName evidence="2">Uncharacterized protein</fullName>
    </submittedName>
</protein>
<evidence type="ECO:0000256" key="1">
    <source>
        <dbReference type="SAM" id="MobiDB-lite"/>
    </source>
</evidence>
<sequence length="153" mass="16624">MKRCRLSFPEDTNLNMDNENDFNTSDDHNEDHSSSSTDSSGHTSEVLSGDSSGHSQVQEETALPSSLVSALIHVMDDLDPANPNHRQTLEYISAILDNLCQHSYPESEDDEPDAAELGVLSQLGAMDHGQLQLLEPTNPAELLASGSTVQAYK</sequence>
<gene>
    <name evidence="2" type="ORF">VaNZ11_004133</name>
</gene>
<reference evidence="2 3" key="1">
    <citation type="journal article" date="2023" name="IScience">
        <title>Expanded male sex-determining region conserved during the evolution of homothallism in the green alga Volvox.</title>
        <authorList>
            <person name="Yamamoto K."/>
            <person name="Matsuzaki R."/>
            <person name="Mahakham W."/>
            <person name="Heman W."/>
            <person name="Sekimoto H."/>
            <person name="Kawachi M."/>
            <person name="Minakuchi Y."/>
            <person name="Toyoda A."/>
            <person name="Nozaki H."/>
        </authorList>
    </citation>
    <scope>NUCLEOTIDE SEQUENCE [LARGE SCALE GENOMIC DNA]</scope>
    <source>
        <strain evidence="2 3">NIES-4468</strain>
    </source>
</reference>
<keyword evidence="3" id="KW-1185">Reference proteome</keyword>
<organism evidence="2 3">
    <name type="scientific">Volvox africanus</name>
    <dbReference type="NCBI Taxonomy" id="51714"/>
    <lineage>
        <taxon>Eukaryota</taxon>
        <taxon>Viridiplantae</taxon>
        <taxon>Chlorophyta</taxon>
        <taxon>core chlorophytes</taxon>
        <taxon>Chlorophyceae</taxon>
        <taxon>CS clade</taxon>
        <taxon>Chlamydomonadales</taxon>
        <taxon>Volvocaceae</taxon>
        <taxon>Volvox</taxon>
    </lineage>
</organism>
<feature type="region of interest" description="Disordered" evidence="1">
    <location>
        <begin position="1"/>
        <end position="64"/>
    </location>
</feature>
<feature type="compositionally biased region" description="Low complexity" evidence="1">
    <location>
        <begin position="34"/>
        <end position="45"/>
    </location>
</feature>
<proteinExistence type="predicted"/>
<dbReference type="EMBL" id="BSDZ01000010">
    <property type="protein sequence ID" value="GLI61690.1"/>
    <property type="molecule type" value="Genomic_DNA"/>
</dbReference>
<dbReference type="Proteomes" id="UP001165090">
    <property type="component" value="Unassembled WGS sequence"/>
</dbReference>
<name>A0ABQ5RVN4_9CHLO</name>
<evidence type="ECO:0000313" key="3">
    <source>
        <dbReference type="Proteomes" id="UP001165090"/>
    </source>
</evidence>
<evidence type="ECO:0000313" key="2">
    <source>
        <dbReference type="EMBL" id="GLI61690.1"/>
    </source>
</evidence>